<name>A0AA37WQH2_9HYPH</name>
<proteinExistence type="predicted"/>
<evidence type="ECO:0000256" key="1">
    <source>
        <dbReference type="SAM" id="SignalP"/>
    </source>
</evidence>
<feature type="chain" id="PRO_5041464309" description="Glycine zipper 2TM domain containing protein" evidence="1">
    <location>
        <begin position="24"/>
        <end position="62"/>
    </location>
</feature>
<comment type="caution">
    <text evidence="2">The sequence shown here is derived from an EMBL/GenBank/DDBJ whole genome shotgun (WGS) entry which is preliminary data.</text>
</comment>
<keyword evidence="1" id="KW-0732">Signal</keyword>
<sequence length="62" mass="5796">MRMLTLSAALAALVLAGAGAAEAKGCLKGAVVGGLGGKMVGHGKAGAAAGCAVGHHRANKKS</sequence>
<evidence type="ECO:0000313" key="2">
    <source>
        <dbReference type="EMBL" id="GLS70075.1"/>
    </source>
</evidence>
<dbReference type="Proteomes" id="UP001157440">
    <property type="component" value="Unassembled WGS sequence"/>
</dbReference>
<organism evidence="2 3">
    <name type="scientific">Methylobacterium tardum</name>
    <dbReference type="NCBI Taxonomy" id="374432"/>
    <lineage>
        <taxon>Bacteria</taxon>
        <taxon>Pseudomonadati</taxon>
        <taxon>Pseudomonadota</taxon>
        <taxon>Alphaproteobacteria</taxon>
        <taxon>Hyphomicrobiales</taxon>
        <taxon>Methylobacteriaceae</taxon>
        <taxon>Methylobacterium</taxon>
    </lineage>
</organism>
<evidence type="ECO:0000313" key="3">
    <source>
        <dbReference type="Proteomes" id="UP001157440"/>
    </source>
</evidence>
<protein>
    <recommendedName>
        <fullName evidence="4">Glycine zipper 2TM domain containing protein</fullName>
    </recommendedName>
</protein>
<evidence type="ECO:0008006" key="4">
    <source>
        <dbReference type="Google" id="ProtNLM"/>
    </source>
</evidence>
<accession>A0AA37WQH2</accession>
<reference evidence="3" key="1">
    <citation type="journal article" date="2019" name="Int. J. Syst. Evol. Microbiol.">
        <title>The Global Catalogue of Microorganisms (GCM) 10K type strain sequencing project: providing services to taxonomists for standard genome sequencing and annotation.</title>
        <authorList>
            <consortium name="The Broad Institute Genomics Platform"/>
            <consortium name="The Broad Institute Genome Sequencing Center for Infectious Disease"/>
            <person name="Wu L."/>
            <person name="Ma J."/>
        </authorList>
    </citation>
    <scope>NUCLEOTIDE SEQUENCE [LARGE SCALE GENOMIC DNA]</scope>
    <source>
        <strain evidence="3">NBRC 103632</strain>
    </source>
</reference>
<dbReference type="AlphaFoldDB" id="A0AA37WQH2"/>
<dbReference type="EMBL" id="BSPL01000013">
    <property type="protein sequence ID" value="GLS70075.1"/>
    <property type="molecule type" value="Genomic_DNA"/>
</dbReference>
<feature type="signal peptide" evidence="1">
    <location>
        <begin position="1"/>
        <end position="23"/>
    </location>
</feature>
<keyword evidence="3" id="KW-1185">Reference proteome</keyword>
<dbReference type="RefSeq" id="WP_238199686.1">
    <property type="nucleotide sequence ID" value="NZ_BPQZ01000044.1"/>
</dbReference>
<gene>
    <name evidence="2" type="ORF">GCM10007890_20880</name>
</gene>